<protein>
    <recommendedName>
        <fullName evidence="4">Rxt3-domain-containing protein</fullName>
    </recommendedName>
</protein>
<feature type="compositionally biased region" description="Basic and acidic residues" evidence="1">
    <location>
        <begin position="463"/>
        <end position="482"/>
    </location>
</feature>
<feature type="compositionally biased region" description="Low complexity" evidence="1">
    <location>
        <begin position="127"/>
        <end position="137"/>
    </location>
</feature>
<feature type="region of interest" description="Disordered" evidence="1">
    <location>
        <begin position="638"/>
        <end position="755"/>
    </location>
</feature>
<dbReference type="AlphaFoldDB" id="A0A9W4URQ5"/>
<keyword evidence="3" id="KW-1185">Reference proteome</keyword>
<feature type="region of interest" description="Disordered" evidence="1">
    <location>
        <begin position="1"/>
        <end position="626"/>
    </location>
</feature>
<feature type="compositionally biased region" description="Basic residues" evidence="1">
    <location>
        <begin position="673"/>
        <end position="698"/>
    </location>
</feature>
<feature type="compositionally biased region" description="Basic and acidic residues" evidence="1">
    <location>
        <begin position="396"/>
        <end position="408"/>
    </location>
</feature>
<dbReference type="Proteomes" id="UP001152607">
    <property type="component" value="Unassembled WGS sequence"/>
</dbReference>
<accession>A0A9W4URQ5</accession>
<feature type="compositionally biased region" description="Low complexity" evidence="1">
    <location>
        <begin position="188"/>
        <end position="199"/>
    </location>
</feature>
<dbReference type="EMBL" id="CAOQHR010000009">
    <property type="protein sequence ID" value="CAI6339557.1"/>
    <property type="molecule type" value="Genomic_DNA"/>
</dbReference>
<evidence type="ECO:0000256" key="1">
    <source>
        <dbReference type="SAM" id="MobiDB-lite"/>
    </source>
</evidence>
<proteinExistence type="predicted"/>
<feature type="compositionally biased region" description="Polar residues" evidence="1">
    <location>
        <begin position="714"/>
        <end position="725"/>
    </location>
</feature>
<evidence type="ECO:0000313" key="3">
    <source>
        <dbReference type="Proteomes" id="UP001152607"/>
    </source>
</evidence>
<feature type="compositionally biased region" description="Low complexity" evidence="1">
    <location>
        <begin position="313"/>
        <end position="330"/>
    </location>
</feature>
<organism evidence="2 3">
    <name type="scientific">Periconia digitata</name>
    <dbReference type="NCBI Taxonomy" id="1303443"/>
    <lineage>
        <taxon>Eukaryota</taxon>
        <taxon>Fungi</taxon>
        <taxon>Dikarya</taxon>
        <taxon>Ascomycota</taxon>
        <taxon>Pezizomycotina</taxon>
        <taxon>Dothideomycetes</taxon>
        <taxon>Pleosporomycetidae</taxon>
        <taxon>Pleosporales</taxon>
        <taxon>Massarineae</taxon>
        <taxon>Periconiaceae</taxon>
        <taxon>Periconia</taxon>
    </lineage>
</organism>
<feature type="compositionally biased region" description="Basic and acidic residues" evidence="1">
    <location>
        <begin position="506"/>
        <end position="522"/>
    </location>
</feature>
<gene>
    <name evidence="2" type="ORF">PDIGIT_LOCUS12718</name>
</gene>
<evidence type="ECO:0008006" key="4">
    <source>
        <dbReference type="Google" id="ProtNLM"/>
    </source>
</evidence>
<feature type="compositionally biased region" description="Basic residues" evidence="1">
    <location>
        <begin position="727"/>
        <end position="744"/>
    </location>
</feature>
<reference evidence="2" key="1">
    <citation type="submission" date="2023-01" db="EMBL/GenBank/DDBJ databases">
        <authorList>
            <person name="Van Ghelder C."/>
            <person name="Rancurel C."/>
        </authorList>
    </citation>
    <scope>NUCLEOTIDE SEQUENCE</scope>
    <source>
        <strain evidence="2">CNCM I-4278</strain>
    </source>
</reference>
<feature type="compositionally biased region" description="Pro residues" evidence="1">
    <location>
        <begin position="166"/>
        <end position="187"/>
    </location>
</feature>
<feature type="compositionally biased region" description="Polar residues" evidence="1">
    <location>
        <begin position="430"/>
        <end position="441"/>
    </location>
</feature>
<dbReference type="Pfam" id="PF08642">
    <property type="entry name" value="Rxt3"/>
    <property type="match status" value="1"/>
</dbReference>
<sequence length="999" mass="109626">MDARQPHPFTRPPDRPLMHNPNHSSGPPPPPTFKNYPPVTTQPFHPPTYAQDPYPTARRDPFFPPSSQHNRQASYGVVGPEGPLQPNDGRQGGWGNTARHHPPAHMLHQHQHHPNGPPPPPPPPSMTSPHHPSSQSPYAPDASRRRSLGGVTPPNPYGPPSHEHPPPPPPPPPPPSFSRNNMPPPLSPQQQQHHSSQTQRAPYSTAFGGRELPGINQVHRPGSSMSISSIIGGGDAGHQAQTTQSQSSPRMNAPASNPHHMQPPSPRRGPPSVSRPDFQSFRRQPSPDRHLYSGGPRTQEAHNYNALSPRLYGPQGSPDQGRPSQGQPSQPYKPMVFQGQRPYAASPNELHPRDSRPTPTGVPPRPNSQPLGPGQPNPEPSTYDSPNMARAQYGPPEERRRTLGDSHHTRPNVAELVGGALQASDRDRPSTVQPVSHSTFSPPRDPRGATESNASSHNPWRHTVPEEPLREAPEARRDERPPYRPFGGYSAPPQGPSPYGPIGPEDMVRGRSLDHLNHRVTEQYHAAPTSDPNSTERHKSEQLSRSLSSGSYAGRSIYGPDANRRTGRASPLPQAVQGAQGQPLSVGKDPHVKSEFGRMFSGLGGLGSSTPSRGSPMPQNAHDALPGTDLTEHLRLQRVSSQNGRKPKRVKDEEASFDQDDVDGRGTPVGMRGTKRNKSTHPGHHHHHHAHHHHHHHHKPDEEMPPTYNPAFSGRQTNTPSNGAGQSHHHHHYHSGPHHHHHPPRPNQPSLPSPKITAKVHDIQAVLDEAAKHPRRHLGSQLYEASTELPKPNSSVDDQFGYASKPKRLPRFDSDPVNCTFTIRVPRFYLKPRQRQQIVLQRHLWGAQIFRDNSDPIAAAIHSGWIRGEWDDTVNVGLLDPRITAPNAPSDAEDTLSKAPAAPVTPPADMDLQIDVLILPRVQEYAGTVEYGISSRKSTTHDGLSFMIHKMRWVEEGVGSRGQERTAAAMKRRLDASAALLSLLGSGDESLRAVTKLHA</sequence>
<dbReference type="OrthoDB" id="3596986at2759"/>
<feature type="compositionally biased region" description="Pro residues" evidence="1">
    <location>
        <begin position="360"/>
        <end position="379"/>
    </location>
</feature>
<feature type="compositionally biased region" description="Polar residues" evidence="1">
    <location>
        <begin position="239"/>
        <end position="250"/>
    </location>
</feature>
<evidence type="ECO:0000313" key="2">
    <source>
        <dbReference type="EMBL" id="CAI6339557.1"/>
    </source>
</evidence>
<feature type="compositionally biased region" description="Basic residues" evidence="1">
    <location>
        <begin position="98"/>
        <end position="113"/>
    </location>
</feature>
<dbReference type="InterPro" id="IPR013951">
    <property type="entry name" value="Rxt3"/>
</dbReference>
<feature type="compositionally biased region" description="Low complexity" evidence="1">
    <location>
        <begin position="543"/>
        <end position="556"/>
    </location>
</feature>
<feature type="compositionally biased region" description="Pro residues" evidence="1">
    <location>
        <begin position="115"/>
        <end position="126"/>
    </location>
</feature>
<comment type="caution">
    <text evidence="2">The sequence shown here is derived from an EMBL/GenBank/DDBJ whole genome shotgun (WGS) entry which is preliminary data.</text>
</comment>
<name>A0A9W4URQ5_9PLEO</name>